<dbReference type="Proteomes" id="UP000472276">
    <property type="component" value="Unassembled WGS sequence"/>
</dbReference>
<protein>
    <recommendedName>
        <fullName evidence="3">Reverse transcriptase domain-containing protein</fullName>
    </recommendedName>
</protein>
<reference evidence="1" key="2">
    <citation type="submission" date="2025-08" db="UniProtKB">
        <authorList>
            <consortium name="Ensembl"/>
        </authorList>
    </citation>
    <scope>IDENTIFICATION</scope>
</reference>
<name>A0AAZ1XB48_OREAU</name>
<keyword evidence="2" id="KW-1185">Reference proteome</keyword>
<dbReference type="Ensembl" id="ENSOABT00000067303.1">
    <property type="protein sequence ID" value="ENSOABP00000064903.1"/>
    <property type="gene ID" value="ENSOABG00000036542.1"/>
</dbReference>
<evidence type="ECO:0008006" key="3">
    <source>
        <dbReference type="Google" id="ProtNLM"/>
    </source>
</evidence>
<accession>A0AAZ1XB48</accession>
<organism evidence="1 2">
    <name type="scientific">Oreochromis aureus</name>
    <name type="common">Israeli tilapia</name>
    <name type="synonym">Chromis aureus</name>
    <dbReference type="NCBI Taxonomy" id="47969"/>
    <lineage>
        <taxon>Eukaryota</taxon>
        <taxon>Metazoa</taxon>
        <taxon>Chordata</taxon>
        <taxon>Craniata</taxon>
        <taxon>Vertebrata</taxon>
        <taxon>Euteleostomi</taxon>
        <taxon>Actinopterygii</taxon>
        <taxon>Neopterygii</taxon>
        <taxon>Teleostei</taxon>
        <taxon>Neoteleostei</taxon>
        <taxon>Acanthomorphata</taxon>
        <taxon>Ovalentaria</taxon>
        <taxon>Cichlomorphae</taxon>
        <taxon>Cichliformes</taxon>
        <taxon>Cichlidae</taxon>
        <taxon>African cichlids</taxon>
        <taxon>Pseudocrenilabrinae</taxon>
        <taxon>Oreochromini</taxon>
        <taxon>Oreochromis</taxon>
    </lineage>
</organism>
<sequence>VLVYLSKPAESFMELMSVLKEYGSYLGYKLNVQKTQVLSSFYSAPPPRPSQKNLRSKYKLGWDKKTIKYLGINLSMDIASLEEINYSPLKKDIMAITRRWLNEDTLTINEWIDVIYTIFVMERITFQAKVAGRLN</sequence>
<dbReference type="AlphaFoldDB" id="A0AAZ1XB48"/>
<proteinExistence type="predicted"/>
<evidence type="ECO:0000313" key="2">
    <source>
        <dbReference type="Proteomes" id="UP000472276"/>
    </source>
</evidence>
<evidence type="ECO:0000313" key="1">
    <source>
        <dbReference type="Ensembl" id="ENSOABP00000064903.1"/>
    </source>
</evidence>
<reference evidence="1" key="3">
    <citation type="submission" date="2025-09" db="UniProtKB">
        <authorList>
            <consortium name="Ensembl"/>
        </authorList>
    </citation>
    <scope>IDENTIFICATION</scope>
</reference>
<reference evidence="2" key="1">
    <citation type="submission" date="2020-03" db="EMBL/GenBank/DDBJ databases">
        <title>Evolution of repeat sequences and sex chromosomes of tilapia species revealed by chromosome-level genomes.</title>
        <authorList>
            <person name="Xu L."/>
            <person name="Tao W."/>
            <person name="Wang D."/>
            <person name="Zhou Q."/>
        </authorList>
    </citation>
    <scope>NUCLEOTIDE SEQUENCE [LARGE SCALE GENOMIC DNA]</scope>
    <source>
        <strain evidence="2">Israel</strain>
    </source>
</reference>